<dbReference type="EMBL" id="GBXM01043603">
    <property type="protein sequence ID" value="JAH64974.1"/>
    <property type="molecule type" value="Transcribed_RNA"/>
</dbReference>
<feature type="compositionally biased region" description="Basic and acidic residues" evidence="1">
    <location>
        <begin position="33"/>
        <end position="46"/>
    </location>
</feature>
<name>A0A0E9U1X8_ANGAN</name>
<feature type="region of interest" description="Disordered" evidence="1">
    <location>
        <begin position="30"/>
        <end position="62"/>
    </location>
</feature>
<dbReference type="AlphaFoldDB" id="A0A0E9U1X8"/>
<organism evidence="2">
    <name type="scientific">Anguilla anguilla</name>
    <name type="common">European freshwater eel</name>
    <name type="synonym">Muraena anguilla</name>
    <dbReference type="NCBI Taxonomy" id="7936"/>
    <lineage>
        <taxon>Eukaryota</taxon>
        <taxon>Metazoa</taxon>
        <taxon>Chordata</taxon>
        <taxon>Craniata</taxon>
        <taxon>Vertebrata</taxon>
        <taxon>Euteleostomi</taxon>
        <taxon>Actinopterygii</taxon>
        <taxon>Neopterygii</taxon>
        <taxon>Teleostei</taxon>
        <taxon>Anguilliformes</taxon>
        <taxon>Anguillidae</taxon>
        <taxon>Anguilla</taxon>
    </lineage>
</organism>
<evidence type="ECO:0000313" key="2">
    <source>
        <dbReference type="EMBL" id="JAH59210.1"/>
    </source>
</evidence>
<accession>A0A0E9U1X8</accession>
<feature type="compositionally biased region" description="Polar residues" evidence="1">
    <location>
        <begin position="47"/>
        <end position="56"/>
    </location>
</feature>
<dbReference type="EMBL" id="GBXM01049367">
    <property type="protein sequence ID" value="JAH59210.1"/>
    <property type="molecule type" value="Transcribed_RNA"/>
</dbReference>
<protein>
    <submittedName>
        <fullName evidence="2">Uncharacterized protein</fullName>
    </submittedName>
</protein>
<evidence type="ECO:0000256" key="1">
    <source>
        <dbReference type="SAM" id="MobiDB-lite"/>
    </source>
</evidence>
<reference evidence="2" key="1">
    <citation type="submission" date="2014-11" db="EMBL/GenBank/DDBJ databases">
        <authorList>
            <person name="Amaro Gonzalez C."/>
        </authorList>
    </citation>
    <scope>NUCLEOTIDE SEQUENCE</scope>
</reference>
<reference evidence="2" key="2">
    <citation type="journal article" date="2015" name="Fish Shellfish Immunol.">
        <title>Early steps in the European eel (Anguilla anguilla)-Vibrio vulnificus interaction in the gills: Role of the RtxA13 toxin.</title>
        <authorList>
            <person name="Callol A."/>
            <person name="Pajuelo D."/>
            <person name="Ebbesson L."/>
            <person name="Teles M."/>
            <person name="MacKenzie S."/>
            <person name="Amaro C."/>
        </authorList>
    </citation>
    <scope>NUCLEOTIDE SEQUENCE</scope>
</reference>
<sequence>MQTLMTKRVLKILPQRNRVENVAHQRLSVSEVSGKKTELTSPKTDKTNPVTCTPSIGKQIAD</sequence>
<proteinExistence type="predicted"/>